<protein>
    <submittedName>
        <fullName evidence="1">Uncharacterized protein</fullName>
    </submittedName>
</protein>
<sequence length="42" mass="4630">MDWTPGTFWTVGNDAMAAGDQLWTVWPPGTDWRLLGPVVING</sequence>
<dbReference type="Proteomes" id="UP001238163">
    <property type="component" value="Unassembled WGS sequence"/>
</dbReference>
<name>A0AAE4APQ8_9BACT</name>
<dbReference type="EMBL" id="JAUSVL010000001">
    <property type="protein sequence ID" value="MDQ0290770.1"/>
    <property type="molecule type" value="Genomic_DNA"/>
</dbReference>
<evidence type="ECO:0000313" key="1">
    <source>
        <dbReference type="EMBL" id="MDQ0290770.1"/>
    </source>
</evidence>
<gene>
    <name evidence="1" type="ORF">J3R75_002877</name>
</gene>
<reference evidence="1" key="1">
    <citation type="submission" date="2023-07" db="EMBL/GenBank/DDBJ databases">
        <title>Genomic Encyclopedia of Type Strains, Phase IV (KMG-IV): sequencing the most valuable type-strain genomes for metagenomic binning, comparative biology and taxonomic classification.</title>
        <authorList>
            <person name="Goeker M."/>
        </authorList>
    </citation>
    <scope>NUCLEOTIDE SEQUENCE</scope>
    <source>
        <strain evidence="1">DSM 24202</strain>
    </source>
</reference>
<keyword evidence="2" id="KW-1185">Reference proteome</keyword>
<organism evidence="1 2">
    <name type="scientific">Oligosphaera ethanolica</name>
    <dbReference type="NCBI Taxonomy" id="760260"/>
    <lineage>
        <taxon>Bacteria</taxon>
        <taxon>Pseudomonadati</taxon>
        <taxon>Lentisphaerota</taxon>
        <taxon>Oligosphaeria</taxon>
        <taxon>Oligosphaerales</taxon>
        <taxon>Oligosphaeraceae</taxon>
        <taxon>Oligosphaera</taxon>
    </lineage>
</organism>
<evidence type="ECO:0000313" key="2">
    <source>
        <dbReference type="Proteomes" id="UP001238163"/>
    </source>
</evidence>
<accession>A0AAE4APQ8</accession>
<dbReference type="AlphaFoldDB" id="A0AAE4APQ8"/>
<comment type="caution">
    <text evidence="1">The sequence shown here is derived from an EMBL/GenBank/DDBJ whole genome shotgun (WGS) entry which is preliminary data.</text>
</comment>
<proteinExistence type="predicted"/>